<organism evidence="2">
    <name type="scientific">uncultured Caudovirales phage</name>
    <dbReference type="NCBI Taxonomy" id="2100421"/>
    <lineage>
        <taxon>Viruses</taxon>
        <taxon>Duplodnaviria</taxon>
        <taxon>Heunggongvirae</taxon>
        <taxon>Uroviricota</taxon>
        <taxon>Caudoviricetes</taxon>
        <taxon>Peduoviridae</taxon>
        <taxon>Maltschvirus</taxon>
        <taxon>Maltschvirus maltsch</taxon>
    </lineage>
</organism>
<dbReference type="EMBL" id="LR796970">
    <property type="protein sequence ID" value="CAB4178682.1"/>
    <property type="molecule type" value="Genomic_DNA"/>
</dbReference>
<dbReference type="EMBL" id="LR797115">
    <property type="protein sequence ID" value="CAB4187939.1"/>
    <property type="molecule type" value="Genomic_DNA"/>
</dbReference>
<evidence type="ECO:0000313" key="4">
    <source>
        <dbReference type="EMBL" id="CAB4187939.1"/>
    </source>
</evidence>
<sequence>MQPDIEYVKNLIGGLHLEIAQLRGALTHTERERDEWKAKAATPAEPAQDTGPSVA</sequence>
<protein>
    <submittedName>
        <fullName evidence="2">Uncharacterized protein</fullName>
    </submittedName>
</protein>
<evidence type="ECO:0000313" key="3">
    <source>
        <dbReference type="EMBL" id="CAB4178682.1"/>
    </source>
</evidence>
<feature type="compositionally biased region" description="Basic and acidic residues" evidence="1">
    <location>
        <begin position="29"/>
        <end position="38"/>
    </location>
</feature>
<accession>A0A6J5MMB2</accession>
<gene>
    <name evidence="3" type="ORF">UFOVP1020_23</name>
    <name evidence="4" type="ORF">UFOVP1170_18</name>
    <name evidence="5" type="ORF">UFOVP1621_27</name>
    <name evidence="2" type="ORF">UFOVP512_28</name>
</gene>
<dbReference type="EMBL" id="LR797500">
    <property type="protein sequence ID" value="CAB4220408.1"/>
    <property type="molecule type" value="Genomic_DNA"/>
</dbReference>
<feature type="region of interest" description="Disordered" evidence="1">
    <location>
        <begin position="29"/>
        <end position="55"/>
    </location>
</feature>
<proteinExistence type="predicted"/>
<evidence type="ECO:0000313" key="2">
    <source>
        <dbReference type="EMBL" id="CAB4147462.1"/>
    </source>
</evidence>
<reference evidence="2" key="1">
    <citation type="submission" date="2020-04" db="EMBL/GenBank/DDBJ databases">
        <authorList>
            <person name="Chiriac C."/>
            <person name="Salcher M."/>
            <person name="Ghai R."/>
            <person name="Kavagutti S V."/>
        </authorList>
    </citation>
    <scope>NUCLEOTIDE SEQUENCE</scope>
</reference>
<evidence type="ECO:0000313" key="5">
    <source>
        <dbReference type="EMBL" id="CAB4220408.1"/>
    </source>
</evidence>
<name>A0A6J5MMB2_9CAUD</name>
<dbReference type="EMBL" id="LR796488">
    <property type="protein sequence ID" value="CAB4147462.1"/>
    <property type="molecule type" value="Genomic_DNA"/>
</dbReference>
<evidence type="ECO:0000256" key="1">
    <source>
        <dbReference type="SAM" id="MobiDB-lite"/>
    </source>
</evidence>